<evidence type="ECO:0000256" key="3">
    <source>
        <dbReference type="ARBA" id="ARBA00022448"/>
    </source>
</evidence>
<dbReference type="PROSITE" id="PS01040">
    <property type="entry name" value="SBP_BACTERIAL_5"/>
    <property type="match status" value="1"/>
</dbReference>
<dbReference type="GO" id="GO:0042597">
    <property type="term" value="C:periplasmic space"/>
    <property type="evidence" value="ECO:0007669"/>
    <property type="project" value="UniProtKB-ARBA"/>
</dbReference>
<accession>A0A1M5WKV0</accession>
<protein>
    <submittedName>
        <fullName evidence="7">Oligopeptide transport system substrate-binding protein</fullName>
    </submittedName>
</protein>
<dbReference type="Proteomes" id="UP000184389">
    <property type="component" value="Unassembled WGS sequence"/>
</dbReference>
<name>A0A1M5WKV0_9FIRM</name>
<dbReference type="InterPro" id="IPR023765">
    <property type="entry name" value="SBP_5_CS"/>
</dbReference>
<evidence type="ECO:0000313" key="7">
    <source>
        <dbReference type="EMBL" id="SHH87764.1"/>
    </source>
</evidence>
<sequence>MFKKGKPKALMAILLVLSLTMTACSSGNKKGSKDGSEEYSTVYSGEITTLNYLVTSTTLEFALAANLIDTLIDYDEYGVVQPCLATGWNVSDDNLVWTFKLREGVKWVTYDGKEYGEVTAQDFVDAMKYILDPNNESQTANIAYSVLKNAEKYYDGEITDFEEVGVKALDKYTLEYTLEKPTPYFLSMLTYVCFFPVNGQFLEEVGDKFGTDNINFLYNGAYIMETFEPQTRRVLVANENYWDKENVHIKRLNYTYNKEAATLSPELFLRGDIDYTDVPSSVLDEWMKDSEKKDMIRPNRTSFYTYFYAFNFDPHFAAEYEPENWKIAVNNVNFRKSIFHALDRKAAMLTEEPYNPEDRLTNTITPKNFVNLDGVDYTQLGGLDKFSDNDSLDEKLALEYKEKAMTELKGKAIFPVKILMPYNTSSSEWANRAQVIEQQLENLLGTDYIDVIIEPHPPTGFLDETRRAGNYALEECNWGPDYADPETYTDPFTPDSNYNWPHLAEGYKESNGKNTYENMIDKAKAEVFDIEKRYNLFAEAEAFFIDQAFVIPYAVGGGGYSASKLNPFESPYSPFGVAGERFKGQRIMDKPMNTDGYHKALEKWEKERAEALKKAAQ</sequence>
<dbReference type="GO" id="GO:0043190">
    <property type="term" value="C:ATP-binding cassette (ABC) transporter complex"/>
    <property type="evidence" value="ECO:0007669"/>
    <property type="project" value="InterPro"/>
</dbReference>
<feature type="chain" id="PRO_5039265222" evidence="5">
    <location>
        <begin position="24"/>
        <end position="617"/>
    </location>
</feature>
<gene>
    <name evidence="7" type="ORF">SAMN02745180_01272</name>
</gene>
<evidence type="ECO:0000259" key="6">
    <source>
        <dbReference type="Pfam" id="PF00496"/>
    </source>
</evidence>
<feature type="signal peptide" evidence="5">
    <location>
        <begin position="1"/>
        <end position="23"/>
    </location>
</feature>
<dbReference type="STRING" id="1123281.SAMN02745180_01272"/>
<dbReference type="OrthoDB" id="9801912at2"/>
<dbReference type="FunFam" id="3.90.76.10:FF:000001">
    <property type="entry name" value="Oligopeptide ABC transporter substrate-binding protein"/>
    <property type="match status" value="1"/>
</dbReference>
<dbReference type="Gene3D" id="3.40.190.10">
    <property type="entry name" value="Periplasmic binding protein-like II"/>
    <property type="match status" value="1"/>
</dbReference>
<comment type="similarity">
    <text evidence="2">Belongs to the bacterial solute-binding protein 5 family.</text>
</comment>
<keyword evidence="4 5" id="KW-0732">Signal</keyword>
<dbReference type="PANTHER" id="PTHR30290">
    <property type="entry name" value="PERIPLASMIC BINDING COMPONENT OF ABC TRANSPORTER"/>
    <property type="match status" value="1"/>
</dbReference>
<feature type="domain" description="Solute-binding protein family 5" evidence="6">
    <location>
        <begin position="80"/>
        <end position="499"/>
    </location>
</feature>
<dbReference type="EMBL" id="FQXR01000005">
    <property type="protein sequence ID" value="SHH87764.1"/>
    <property type="molecule type" value="Genomic_DNA"/>
</dbReference>
<dbReference type="PANTHER" id="PTHR30290:SF10">
    <property type="entry name" value="PERIPLASMIC OLIGOPEPTIDE-BINDING PROTEIN-RELATED"/>
    <property type="match status" value="1"/>
</dbReference>
<dbReference type="RefSeq" id="WP_072743957.1">
    <property type="nucleotide sequence ID" value="NZ_FQXR01000005.1"/>
</dbReference>
<dbReference type="GO" id="GO:1904680">
    <property type="term" value="F:peptide transmembrane transporter activity"/>
    <property type="evidence" value="ECO:0007669"/>
    <property type="project" value="TreeGrafter"/>
</dbReference>
<evidence type="ECO:0000256" key="2">
    <source>
        <dbReference type="ARBA" id="ARBA00005695"/>
    </source>
</evidence>
<organism evidence="7 8">
    <name type="scientific">Sporanaerobacter acetigenes DSM 13106</name>
    <dbReference type="NCBI Taxonomy" id="1123281"/>
    <lineage>
        <taxon>Bacteria</taxon>
        <taxon>Bacillati</taxon>
        <taxon>Bacillota</taxon>
        <taxon>Tissierellia</taxon>
        <taxon>Tissierellales</taxon>
        <taxon>Sporanaerobacteraceae</taxon>
        <taxon>Sporanaerobacter</taxon>
    </lineage>
</organism>
<keyword evidence="8" id="KW-1185">Reference proteome</keyword>
<evidence type="ECO:0000256" key="4">
    <source>
        <dbReference type="ARBA" id="ARBA00022729"/>
    </source>
</evidence>
<evidence type="ECO:0000313" key="8">
    <source>
        <dbReference type="Proteomes" id="UP000184389"/>
    </source>
</evidence>
<keyword evidence="3" id="KW-0813">Transport</keyword>
<dbReference type="InterPro" id="IPR039424">
    <property type="entry name" value="SBP_5"/>
</dbReference>
<proteinExistence type="inferred from homology"/>
<dbReference type="SUPFAM" id="SSF53850">
    <property type="entry name" value="Periplasmic binding protein-like II"/>
    <property type="match status" value="1"/>
</dbReference>
<reference evidence="7 8" key="1">
    <citation type="submission" date="2016-11" db="EMBL/GenBank/DDBJ databases">
        <authorList>
            <person name="Jaros S."/>
            <person name="Januszkiewicz K."/>
            <person name="Wedrychowicz H."/>
        </authorList>
    </citation>
    <scope>NUCLEOTIDE SEQUENCE [LARGE SCALE GENOMIC DNA]</scope>
    <source>
        <strain evidence="7 8">DSM 13106</strain>
    </source>
</reference>
<evidence type="ECO:0000256" key="5">
    <source>
        <dbReference type="SAM" id="SignalP"/>
    </source>
</evidence>
<evidence type="ECO:0000256" key="1">
    <source>
        <dbReference type="ARBA" id="ARBA00004193"/>
    </source>
</evidence>
<comment type="subcellular location">
    <subcellularLocation>
        <location evidence="1">Cell membrane</location>
        <topology evidence="1">Lipid-anchor</topology>
    </subcellularLocation>
</comment>
<dbReference type="CDD" id="cd08504">
    <property type="entry name" value="PBP2_OppA"/>
    <property type="match status" value="1"/>
</dbReference>
<dbReference type="InterPro" id="IPR030678">
    <property type="entry name" value="Peptide/Ni-bd"/>
</dbReference>
<dbReference type="PIRSF" id="PIRSF002741">
    <property type="entry name" value="MppA"/>
    <property type="match status" value="1"/>
</dbReference>
<dbReference type="Gene3D" id="3.90.76.10">
    <property type="entry name" value="Dipeptide-binding Protein, Domain 1"/>
    <property type="match status" value="1"/>
</dbReference>
<dbReference type="InterPro" id="IPR000914">
    <property type="entry name" value="SBP_5_dom"/>
</dbReference>
<dbReference type="PROSITE" id="PS51257">
    <property type="entry name" value="PROKAR_LIPOPROTEIN"/>
    <property type="match status" value="1"/>
</dbReference>
<dbReference type="Gene3D" id="3.10.105.10">
    <property type="entry name" value="Dipeptide-binding Protein, Domain 3"/>
    <property type="match status" value="1"/>
</dbReference>
<dbReference type="Pfam" id="PF00496">
    <property type="entry name" value="SBP_bac_5"/>
    <property type="match status" value="1"/>
</dbReference>
<dbReference type="AlphaFoldDB" id="A0A1M5WKV0"/>
<dbReference type="GO" id="GO:0015833">
    <property type="term" value="P:peptide transport"/>
    <property type="evidence" value="ECO:0007669"/>
    <property type="project" value="TreeGrafter"/>
</dbReference>